<dbReference type="KEGG" id="fgi:OP10G_1628"/>
<dbReference type="AlphaFoldDB" id="A0A068NNG0"/>
<name>A0A068NNG0_FIMGI</name>
<dbReference type="PANTHER" id="PTHR37950">
    <property type="entry name" value="4-HYDROXYPHENYLACETATE CATABOLISM PROTEIN"/>
    <property type="match status" value="1"/>
</dbReference>
<dbReference type="OrthoDB" id="9814215at2"/>
<dbReference type="GO" id="GO:0008704">
    <property type="term" value="F:5-carboxymethyl-2-hydroxymuconate delta-isomerase activity"/>
    <property type="evidence" value="ECO:0007669"/>
    <property type="project" value="InterPro"/>
</dbReference>
<dbReference type="InterPro" id="IPR004220">
    <property type="entry name" value="5-COMe_2-OHmuconate_Isoase"/>
</dbReference>
<dbReference type="SUPFAM" id="SSF55331">
    <property type="entry name" value="Tautomerase/MIF"/>
    <property type="match status" value="1"/>
</dbReference>
<reference evidence="1 2" key="1">
    <citation type="journal article" date="2014" name="PLoS ONE">
        <title>The first complete genome sequence of the class fimbriimonadia in the phylum armatimonadetes.</title>
        <authorList>
            <person name="Hu Z.Y."/>
            <person name="Wang Y.Z."/>
            <person name="Im W.T."/>
            <person name="Wang S.Y."/>
            <person name="Zhao G.P."/>
            <person name="Zheng H.J."/>
            <person name="Quan Z.X."/>
        </authorList>
    </citation>
    <scope>NUCLEOTIDE SEQUENCE [LARGE SCALE GENOMIC DNA]</scope>
    <source>
        <strain evidence="1">Gsoil 348</strain>
    </source>
</reference>
<dbReference type="Pfam" id="PF02962">
    <property type="entry name" value="CHMI"/>
    <property type="match status" value="1"/>
</dbReference>
<sequence>MPHLVLETTADLPENANVPDILEALTEELATYETVASASIKAYHTLRSVWHMGAGAPPGFAHLTVLVLTGRPLELRKRMVAGMMRVLRDHLSESLQANEVAVSVELREMDRDTYLP</sequence>
<dbReference type="InterPro" id="IPR014347">
    <property type="entry name" value="Tautomerase/MIF_sf"/>
</dbReference>
<dbReference type="HOGENOM" id="CLU_2093205_0_0_0"/>
<gene>
    <name evidence="1" type="ORF">OP10G_1628</name>
</gene>
<keyword evidence="2" id="KW-1185">Reference proteome</keyword>
<dbReference type="Gene3D" id="3.30.429.10">
    <property type="entry name" value="Macrophage Migration Inhibitory Factor"/>
    <property type="match status" value="1"/>
</dbReference>
<dbReference type="Proteomes" id="UP000027982">
    <property type="component" value="Chromosome"/>
</dbReference>
<organism evidence="1 2">
    <name type="scientific">Fimbriimonas ginsengisoli Gsoil 348</name>
    <dbReference type="NCBI Taxonomy" id="661478"/>
    <lineage>
        <taxon>Bacteria</taxon>
        <taxon>Bacillati</taxon>
        <taxon>Armatimonadota</taxon>
        <taxon>Fimbriimonadia</taxon>
        <taxon>Fimbriimonadales</taxon>
        <taxon>Fimbriimonadaceae</taxon>
        <taxon>Fimbriimonas</taxon>
    </lineage>
</organism>
<evidence type="ECO:0000313" key="1">
    <source>
        <dbReference type="EMBL" id="AIE84996.1"/>
    </source>
</evidence>
<keyword evidence="1" id="KW-0413">Isomerase</keyword>
<dbReference type="RefSeq" id="WP_025226401.1">
    <property type="nucleotide sequence ID" value="NZ_CP007139.1"/>
</dbReference>
<evidence type="ECO:0000313" key="2">
    <source>
        <dbReference type="Proteomes" id="UP000027982"/>
    </source>
</evidence>
<protein>
    <submittedName>
        <fullName evidence="1">5-carboxymethyl-2-hydroxymuconate delta-isomerase</fullName>
    </submittedName>
</protein>
<dbReference type="STRING" id="661478.OP10G_1628"/>
<accession>A0A068NNG0</accession>
<proteinExistence type="predicted"/>
<dbReference type="EMBL" id="CP007139">
    <property type="protein sequence ID" value="AIE84996.1"/>
    <property type="molecule type" value="Genomic_DNA"/>
</dbReference>
<dbReference type="PANTHER" id="PTHR37950:SF1">
    <property type="entry name" value="4-HYDROXYPHENYLACETATE CATABOLISM PROTEIN"/>
    <property type="match status" value="1"/>
</dbReference>